<dbReference type="SUPFAM" id="SSF54786">
    <property type="entry name" value="YcfA/nrd intein domain"/>
    <property type="match status" value="1"/>
</dbReference>
<gene>
    <name evidence="1" type="ORF">CY0110_16367</name>
</gene>
<name>A3IHV5_9CHRO</name>
<dbReference type="EMBL" id="AAXW01000002">
    <property type="protein sequence ID" value="EAZ93387.1"/>
    <property type="molecule type" value="Genomic_DNA"/>
</dbReference>
<dbReference type="AlphaFoldDB" id="A3IHV5"/>
<evidence type="ECO:0000313" key="1">
    <source>
        <dbReference type="EMBL" id="EAZ93387.1"/>
    </source>
</evidence>
<organism evidence="1 2">
    <name type="scientific">Crocosphaera chwakensis CCY0110</name>
    <dbReference type="NCBI Taxonomy" id="391612"/>
    <lineage>
        <taxon>Bacteria</taxon>
        <taxon>Bacillati</taxon>
        <taxon>Cyanobacteriota</taxon>
        <taxon>Cyanophyceae</taxon>
        <taxon>Oscillatoriophycideae</taxon>
        <taxon>Chroococcales</taxon>
        <taxon>Aphanothecaceae</taxon>
        <taxon>Crocosphaera</taxon>
        <taxon>Crocosphaera chwakensis</taxon>
    </lineage>
</organism>
<comment type="caution">
    <text evidence="1">The sequence shown here is derived from an EMBL/GenBank/DDBJ whole genome shotgun (WGS) entry which is preliminary data.</text>
</comment>
<evidence type="ECO:0000313" key="2">
    <source>
        <dbReference type="Proteomes" id="UP000003781"/>
    </source>
</evidence>
<dbReference type="eggNOG" id="COG1724">
    <property type="taxonomic scope" value="Bacteria"/>
</dbReference>
<dbReference type="Proteomes" id="UP000003781">
    <property type="component" value="Unassembled WGS sequence"/>
</dbReference>
<keyword evidence="2" id="KW-1185">Reference proteome</keyword>
<sequence length="56" mass="6564">MYRSAKGSHSRWYHPLLPEYPITIAGKDGDDATRYLEKQVEETLIKLKEIQNKESE</sequence>
<accession>A3IHV5</accession>
<proteinExistence type="predicted"/>
<reference evidence="1 2" key="1">
    <citation type="submission" date="2007-03" db="EMBL/GenBank/DDBJ databases">
        <authorList>
            <person name="Stal L."/>
            <person name="Ferriera S."/>
            <person name="Johnson J."/>
            <person name="Kravitz S."/>
            <person name="Beeson K."/>
            <person name="Sutton G."/>
            <person name="Rogers Y.-H."/>
            <person name="Friedman R."/>
            <person name="Frazier M."/>
            <person name="Venter J.C."/>
        </authorList>
    </citation>
    <scope>NUCLEOTIDE SEQUENCE [LARGE SCALE GENOMIC DNA]</scope>
    <source>
        <strain evidence="1 2">CCY0110</strain>
    </source>
</reference>
<protein>
    <submittedName>
        <fullName evidence="1">Uncharacterized protein</fullName>
    </submittedName>
</protein>